<proteinExistence type="predicted"/>
<dbReference type="EMBL" id="UOFN01000112">
    <property type="protein sequence ID" value="VAW79467.1"/>
    <property type="molecule type" value="Genomic_DNA"/>
</dbReference>
<accession>A0A3B0YVF9</accession>
<sequence length="420" mass="44975">MRENAHLLENILVKSLVLCLLFPGVSHLANAAPKGLVIKNQPAIITGATIPKKLQPGKPFKLTVTAKDDRAVTGITVKYLNKTRTIRARYKGQKQASFTVNLRAPKTGKQRIEIRALDGSRLSARPRILSADVSAAAAAPRVMVRAIPVTQLSNSMSTADLDRYVQSLKSGGKSISQAAGVLKAGNIAGDKAFDTLRRIYNSPVEFVAGIMKSAGYGLSSFVQKFVNSATNQTLGWLFESLRDAGFDLDDITFSLSGVMNIGNQAAALTWKQLGERSEPVMRLLRDRFGIEAGDMIAPMKAAGYSLIDIVRGLKSVFGAKAYDIVVWARENGYSANTISQAIKTTFSSTAGQMGLMLKDAGFTPLAITNAIKSKYSKSASQMIGILFNLGFNLSEVKNAIASSFSMGLAQVAALIASLGF</sequence>
<evidence type="ECO:0000313" key="1">
    <source>
        <dbReference type="EMBL" id="VAW79467.1"/>
    </source>
</evidence>
<organism evidence="1">
    <name type="scientific">hydrothermal vent metagenome</name>
    <dbReference type="NCBI Taxonomy" id="652676"/>
    <lineage>
        <taxon>unclassified sequences</taxon>
        <taxon>metagenomes</taxon>
        <taxon>ecological metagenomes</taxon>
    </lineage>
</organism>
<reference evidence="1" key="1">
    <citation type="submission" date="2018-06" db="EMBL/GenBank/DDBJ databases">
        <authorList>
            <person name="Zhirakovskaya E."/>
        </authorList>
    </citation>
    <scope>NUCLEOTIDE SEQUENCE</scope>
</reference>
<dbReference type="AlphaFoldDB" id="A0A3B0YVF9"/>
<name>A0A3B0YVF9_9ZZZZ</name>
<protein>
    <submittedName>
        <fullName evidence="1">Uncharacterized protein</fullName>
    </submittedName>
</protein>
<gene>
    <name evidence="1" type="ORF">MNBD_GAMMA15-2541</name>
</gene>